<dbReference type="InterPro" id="IPR027640">
    <property type="entry name" value="Kinesin-like_fam"/>
</dbReference>
<dbReference type="PANTHER" id="PTHR47968">
    <property type="entry name" value="CENTROMERE PROTEIN E"/>
    <property type="match status" value="1"/>
</dbReference>
<dbReference type="Proteomes" id="UP001363151">
    <property type="component" value="Unassembled WGS sequence"/>
</dbReference>
<keyword evidence="9" id="KW-1185">Reference proteome</keyword>
<reference evidence="8 9" key="1">
    <citation type="submission" date="2024-03" db="EMBL/GenBank/DDBJ databases">
        <title>Aureococcus anophagefferens CCMP1851 and Kratosvirus quantuckense: Draft genome of a second virus-susceptible host strain in the model system.</title>
        <authorList>
            <person name="Chase E."/>
            <person name="Truchon A.R."/>
            <person name="Schepens W."/>
            <person name="Wilhelm S.W."/>
        </authorList>
    </citation>
    <scope>NUCLEOTIDE SEQUENCE [LARGE SCALE GENOMIC DNA]</scope>
    <source>
        <strain evidence="8 9">CCMP1851</strain>
    </source>
</reference>
<dbReference type="EMBL" id="JBBJCI010000288">
    <property type="protein sequence ID" value="KAK7235943.1"/>
    <property type="molecule type" value="Genomic_DNA"/>
</dbReference>
<evidence type="ECO:0000313" key="8">
    <source>
        <dbReference type="EMBL" id="KAK7235943.1"/>
    </source>
</evidence>
<feature type="domain" description="Kinesin motor" evidence="7">
    <location>
        <begin position="8"/>
        <end position="363"/>
    </location>
</feature>
<dbReference type="SUPFAM" id="SSF52540">
    <property type="entry name" value="P-loop containing nucleoside triphosphate hydrolases"/>
    <property type="match status" value="1"/>
</dbReference>
<dbReference type="PRINTS" id="PR00380">
    <property type="entry name" value="KINESINHEAVY"/>
</dbReference>
<comment type="caution">
    <text evidence="8">The sequence shown here is derived from an EMBL/GenBank/DDBJ whole genome shotgun (WGS) entry which is preliminary data.</text>
</comment>
<dbReference type="InterPro" id="IPR001752">
    <property type="entry name" value="Kinesin_motor_dom"/>
</dbReference>
<dbReference type="InterPro" id="IPR036961">
    <property type="entry name" value="Kinesin_motor_dom_sf"/>
</dbReference>
<evidence type="ECO:0000256" key="3">
    <source>
        <dbReference type="PROSITE-ProRule" id="PRU00283"/>
    </source>
</evidence>
<feature type="coiled-coil region" evidence="5">
    <location>
        <begin position="428"/>
        <end position="570"/>
    </location>
</feature>
<feature type="region of interest" description="Disordered" evidence="6">
    <location>
        <begin position="702"/>
        <end position="763"/>
    </location>
</feature>
<comment type="similarity">
    <text evidence="3 4">Belongs to the TRAFAC class myosin-kinesin ATPase superfamily. Kinesin family.</text>
</comment>
<dbReference type="PROSITE" id="PS00411">
    <property type="entry name" value="KINESIN_MOTOR_1"/>
    <property type="match status" value="1"/>
</dbReference>
<evidence type="ECO:0000256" key="2">
    <source>
        <dbReference type="ARBA" id="ARBA00022840"/>
    </source>
</evidence>
<gene>
    <name evidence="8" type="primary">KIF3C</name>
    <name evidence="8" type="ORF">SO694_00065135</name>
</gene>
<name>A0ABR1FQU7_AURAN</name>
<dbReference type="Gene3D" id="3.40.850.10">
    <property type="entry name" value="Kinesin motor domain"/>
    <property type="match status" value="1"/>
</dbReference>
<keyword evidence="2 3" id="KW-0067">ATP-binding</keyword>
<protein>
    <recommendedName>
        <fullName evidence="4">Kinesin-like protein</fullName>
    </recommendedName>
</protein>
<keyword evidence="3 4" id="KW-0505">Motor protein</keyword>
<evidence type="ECO:0000256" key="4">
    <source>
        <dbReference type="RuleBase" id="RU000394"/>
    </source>
</evidence>
<evidence type="ECO:0000256" key="1">
    <source>
        <dbReference type="ARBA" id="ARBA00022741"/>
    </source>
</evidence>
<organism evidence="8 9">
    <name type="scientific">Aureococcus anophagefferens</name>
    <name type="common">Harmful bloom alga</name>
    <dbReference type="NCBI Taxonomy" id="44056"/>
    <lineage>
        <taxon>Eukaryota</taxon>
        <taxon>Sar</taxon>
        <taxon>Stramenopiles</taxon>
        <taxon>Ochrophyta</taxon>
        <taxon>Pelagophyceae</taxon>
        <taxon>Pelagomonadales</taxon>
        <taxon>Pelagomonadaceae</taxon>
        <taxon>Aureococcus</taxon>
    </lineage>
</organism>
<dbReference type="InterPro" id="IPR019821">
    <property type="entry name" value="Kinesin_motor_CS"/>
</dbReference>
<dbReference type="PANTHER" id="PTHR47968:SF50">
    <property type="entry name" value="KINESIN-LIKE PROTEIN"/>
    <property type="match status" value="1"/>
</dbReference>
<keyword evidence="1 3" id="KW-0547">Nucleotide-binding</keyword>
<dbReference type="SMART" id="SM00129">
    <property type="entry name" value="KISc"/>
    <property type="match status" value="1"/>
</dbReference>
<dbReference type="PROSITE" id="PS50067">
    <property type="entry name" value="KINESIN_MOTOR_2"/>
    <property type="match status" value="1"/>
</dbReference>
<evidence type="ECO:0000313" key="9">
    <source>
        <dbReference type="Proteomes" id="UP001363151"/>
    </source>
</evidence>
<feature type="region of interest" description="Disordered" evidence="6">
    <location>
        <begin position="621"/>
        <end position="659"/>
    </location>
</feature>
<accession>A0ABR1FQU7</accession>
<dbReference type="Pfam" id="PF00225">
    <property type="entry name" value="Kinesin"/>
    <property type="match status" value="2"/>
</dbReference>
<keyword evidence="4" id="KW-0493">Microtubule</keyword>
<evidence type="ECO:0000256" key="6">
    <source>
        <dbReference type="SAM" id="MobiDB-lite"/>
    </source>
</evidence>
<proteinExistence type="inferred from homology"/>
<evidence type="ECO:0000256" key="5">
    <source>
        <dbReference type="SAM" id="Coils"/>
    </source>
</evidence>
<feature type="binding site" evidence="3">
    <location>
        <begin position="95"/>
        <end position="102"/>
    </location>
    <ligand>
        <name>ATP</name>
        <dbReference type="ChEBI" id="CHEBI:30616"/>
    </ligand>
</feature>
<keyword evidence="5" id="KW-0175">Coiled coil</keyword>
<dbReference type="InterPro" id="IPR027417">
    <property type="entry name" value="P-loop_NTPase"/>
</dbReference>
<evidence type="ECO:0000259" key="7">
    <source>
        <dbReference type="PROSITE" id="PS50067"/>
    </source>
</evidence>
<sequence>MPEKAEETVKVVVRVRPLSRKEIQDGHDAATVADEATGRITCNNPKADASDPPKAFTFDAVFDPNITQRKLYDICSAPVVDAVLAGFNGTIFACGQTGAGKTLTMEGVPDPPELRGIIPNAFQQIFDRVALAQEGQQFLVRASYLEIYNEEIRDLLSKDPKNKLELKENVDSGVYVKDLTSFIVKSSHEIDQVMQAGKKNRSVAAKSTGRAGTPRPNFKILELGPSRATLMNAGSSRSHAIFTIIVERAETDEVRGEHITVGKLNLVDLAGSERQGKTGATGDRLKEATKINLSLSALGNVISALVDGKSQHIPYRDSKLTRLLQDSLGGNTKTVMCANCGPLGYNYDETVSTLRYANRAKNIKNKPKINEDPKDAMLREFTDEIARLQGRTWARLKAQLAGGGSGGGAGGGYGPGVSREVVEVEKIVEKEVVKEAETEEEREKLRADLVRQELERKRASEKKRSLAAKLKGMEAKLLKGGQMLDKAATQEAELRKAERELVDKEEAERALAQELGKRDEVREDLSEKYSSIEEEVDKKTRKLEKLVRKVNEAEAEIADLQGEFQREREDLCEDMLDTIRQLARQIKLKEMVLELFVPPDRCKALEDRTVWQDDKDAWSLEGSGRDARAAKRPTSAPGLRRPETEYARHRKQYDPNPRYKYDDIAVLELDAPERTTQDYEGPTMRSNIEVILETPIDMADVEVVPSGDGPQPGDLAPAAAPEPAHPADDRRAVVGAAKTTATRAGSARPKTASRRRPKQGAEP</sequence>
<feature type="compositionally biased region" description="Basic residues" evidence="6">
    <location>
        <begin position="751"/>
        <end position="763"/>
    </location>
</feature>